<keyword evidence="2" id="KW-1185">Reference proteome</keyword>
<comment type="caution">
    <text evidence="1">The sequence shown here is derived from an EMBL/GenBank/DDBJ whole genome shotgun (WGS) entry which is preliminary data.</text>
</comment>
<evidence type="ECO:0000313" key="2">
    <source>
        <dbReference type="Proteomes" id="UP001596337"/>
    </source>
</evidence>
<accession>A0ABW2C0G1</accession>
<protein>
    <recommendedName>
        <fullName evidence="3">Winged helix-turn helix</fullName>
    </recommendedName>
</protein>
<dbReference type="Proteomes" id="UP001596337">
    <property type="component" value="Unassembled WGS sequence"/>
</dbReference>
<proteinExistence type="predicted"/>
<organism evidence="1 2">
    <name type="scientific">Haloechinothrix salitolerans</name>
    <dbReference type="NCBI Taxonomy" id="926830"/>
    <lineage>
        <taxon>Bacteria</taxon>
        <taxon>Bacillati</taxon>
        <taxon>Actinomycetota</taxon>
        <taxon>Actinomycetes</taxon>
        <taxon>Pseudonocardiales</taxon>
        <taxon>Pseudonocardiaceae</taxon>
        <taxon>Haloechinothrix</taxon>
    </lineage>
</organism>
<dbReference type="RefSeq" id="WP_345393112.1">
    <property type="nucleotide sequence ID" value="NZ_BAABLA010000016.1"/>
</dbReference>
<reference evidence="2" key="1">
    <citation type="journal article" date="2019" name="Int. J. Syst. Evol. Microbiol.">
        <title>The Global Catalogue of Microorganisms (GCM) 10K type strain sequencing project: providing services to taxonomists for standard genome sequencing and annotation.</title>
        <authorList>
            <consortium name="The Broad Institute Genomics Platform"/>
            <consortium name="The Broad Institute Genome Sequencing Center for Infectious Disease"/>
            <person name="Wu L."/>
            <person name="Ma J."/>
        </authorList>
    </citation>
    <scope>NUCLEOTIDE SEQUENCE [LARGE SCALE GENOMIC DNA]</scope>
    <source>
        <strain evidence="2">KCTC 32255</strain>
    </source>
</reference>
<sequence>MFGDRETGAYLSKFGWTKIVRQQLVPGTASPDDPALAEYWAARRRRNKPPLDRTSLRLLRTQHGRCPECGDLLLHADREPQSPEQWLQVTRRAIGKHAITVDAGPGMPDEAVTFRLIHTRCRRRLTVESGTEPALLIARKP</sequence>
<name>A0ABW2C0G1_9PSEU</name>
<evidence type="ECO:0008006" key="3">
    <source>
        <dbReference type="Google" id="ProtNLM"/>
    </source>
</evidence>
<evidence type="ECO:0000313" key="1">
    <source>
        <dbReference type="EMBL" id="MFC6867978.1"/>
    </source>
</evidence>
<gene>
    <name evidence="1" type="ORF">ACFQGD_12550</name>
</gene>
<dbReference type="EMBL" id="JBHSXX010000001">
    <property type="protein sequence ID" value="MFC6867978.1"/>
    <property type="molecule type" value="Genomic_DNA"/>
</dbReference>